<dbReference type="SUPFAM" id="SSF47240">
    <property type="entry name" value="Ferritin-like"/>
    <property type="match status" value="1"/>
</dbReference>
<dbReference type="InterPro" id="IPR009078">
    <property type="entry name" value="Ferritin-like_SF"/>
</dbReference>
<reference evidence="1 2" key="1">
    <citation type="submission" date="2019-10" db="EMBL/GenBank/DDBJ databases">
        <title>Glaciimonas soli sp. nov., a psychrophilic bacterium isolated from the forest soil of a high elevation mountain in Taiwan.</title>
        <authorList>
            <person name="Wang L.-T."/>
            <person name="Shieh W.Y."/>
        </authorList>
    </citation>
    <scope>NUCLEOTIDE SEQUENCE [LARGE SCALE GENOMIC DNA]</scope>
    <source>
        <strain evidence="1 2">GS1</strain>
    </source>
</reference>
<keyword evidence="2" id="KW-1185">Reference proteome</keyword>
<dbReference type="EMBL" id="WINI01000001">
    <property type="protein sequence ID" value="MQR00050.1"/>
    <property type="molecule type" value="Genomic_DNA"/>
</dbReference>
<evidence type="ECO:0000313" key="2">
    <source>
        <dbReference type="Proteomes" id="UP000451565"/>
    </source>
</evidence>
<sequence length="285" mass="33277">MNTPPSTQALRPSHVHWRIADLDFASIDLAVARSDEILFYLVTSASFVESGSDLYTQNLIAYYGDDPEITAWLTTYWEKEELQHGLALRTYIEQVWPEFDWQAAYDSFLAEYAGYCKVELLEPSRALEMVARCVVETGTATFYRALARSTQEPLLQHLATLIANDEVNHYKHFFRYFRRLRQQEGLGRRHIFNTLRRRTLEMKNEDAACALRHTFHFRSLKNFDDEATRASQLRAISAMMNTTIRSHLQADMTIKMMIRPLDLPVMLETLVRYPAEQVMNRLILR</sequence>
<name>A0A843YMC4_9BURK</name>
<proteinExistence type="predicted"/>
<organism evidence="1 2">
    <name type="scientific">Glaciimonas soli</name>
    <dbReference type="NCBI Taxonomy" id="2590999"/>
    <lineage>
        <taxon>Bacteria</taxon>
        <taxon>Pseudomonadati</taxon>
        <taxon>Pseudomonadota</taxon>
        <taxon>Betaproteobacteria</taxon>
        <taxon>Burkholderiales</taxon>
        <taxon>Oxalobacteraceae</taxon>
        <taxon>Glaciimonas</taxon>
    </lineage>
</organism>
<dbReference type="AlphaFoldDB" id="A0A843YMC4"/>
<dbReference type="OrthoDB" id="581372at2"/>
<accession>A0A843YMC4</accession>
<comment type="caution">
    <text evidence="1">The sequence shown here is derived from an EMBL/GenBank/DDBJ whole genome shotgun (WGS) entry which is preliminary data.</text>
</comment>
<dbReference type="RefSeq" id="WP_153233576.1">
    <property type="nucleotide sequence ID" value="NZ_WINI01000001.1"/>
</dbReference>
<gene>
    <name evidence="1" type="ORF">GEV47_05035</name>
</gene>
<protein>
    <submittedName>
        <fullName evidence="1">Ferritin-like domain-containing protein</fullName>
    </submittedName>
</protein>
<dbReference type="Gene3D" id="1.10.620.20">
    <property type="entry name" value="Ribonucleotide Reductase, subunit A"/>
    <property type="match status" value="1"/>
</dbReference>
<evidence type="ECO:0000313" key="1">
    <source>
        <dbReference type="EMBL" id="MQR00050.1"/>
    </source>
</evidence>
<dbReference type="CDD" id="cd00657">
    <property type="entry name" value="Ferritin_like"/>
    <property type="match status" value="1"/>
</dbReference>
<dbReference type="InterPro" id="IPR012348">
    <property type="entry name" value="RNR-like"/>
</dbReference>
<dbReference type="Proteomes" id="UP000451565">
    <property type="component" value="Unassembled WGS sequence"/>
</dbReference>
<dbReference type="GO" id="GO:0016491">
    <property type="term" value="F:oxidoreductase activity"/>
    <property type="evidence" value="ECO:0007669"/>
    <property type="project" value="InterPro"/>
</dbReference>